<keyword evidence="2" id="KW-1185">Reference proteome</keyword>
<reference evidence="1" key="1">
    <citation type="submission" date="2023-03" db="EMBL/GenBank/DDBJ databases">
        <title>Chromosome-level genomes of two armyworms, Mythimna separata and Mythimna loreyi, provide insights into the biosynthesis and reception of sex pheromones.</title>
        <authorList>
            <person name="Zhao H."/>
        </authorList>
    </citation>
    <scope>NUCLEOTIDE SEQUENCE</scope>
    <source>
        <strain evidence="1">BeijingLab</strain>
    </source>
</reference>
<accession>A0ACC2R4K8</accession>
<organism evidence="1 2">
    <name type="scientific">Mythimna loreyi</name>
    <dbReference type="NCBI Taxonomy" id="667449"/>
    <lineage>
        <taxon>Eukaryota</taxon>
        <taxon>Metazoa</taxon>
        <taxon>Ecdysozoa</taxon>
        <taxon>Arthropoda</taxon>
        <taxon>Hexapoda</taxon>
        <taxon>Insecta</taxon>
        <taxon>Pterygota</taxon>
        <taxon>Neoptera</taxon>
        <taxon>Endopterygota</taxon>
        <taxon>Lepidoptera</taxon>
        <taxon>Glossata</taxon>
        <taxon>Ditrysia</taxon>
        <taxon>Noctuoidea</taxon>
        <taxon>Noctuidae</taxon>
        <taxon>Noctuinae</taxon>
        <taxon>Hadenini</taxon>
        <taxon>Mythimna</taxon>
    </lineage>
</organism>
<protein>
    <submittedName>
        <fullName evidence="1">Uncharacterized protein</fullName>
    </submittedName>
</protein>
<evidence type="ECO:0000313" key="1">
    <source>
        <dbReference type="EMBL" id="KAJ8732318.1"/>
    </source>
</evidence>
<evidence type="ECO:0000313" key="2">
    <source>
        <dbReference type="Proteomes" id="UP001231649"/>
    </source>
</evidence>
<gene>
    <name evidence="1" type="ORF">PYW08_015048</name>
</gene>
<dbReference type="EMBL" id="CM056782">
    <property type="protein sequence ID" value="KAJ8732318.1"/>
    <property type="molecule type" value="Genomic_DNA"/>
</dbReference>
<comment type="caution">
    <text evidence="1">The sequence shown here is derived from an EMBL/GenBank/DDBJ whole genome shotgun (WGS) entry which is preliminary data.</text>
</comment>
<name>A0ACC2R4K8_9NEOP</name>
<dbReference type="Proteomes" id="UP001231649">
    <property type="component" value="Chromosome 6"/>
</dbReference>
<sequence>MRITMNFFIVLCYLIIGRLVSAKLAVKIAKKETKPLINSTALQIKPYRRNVIMDQSAYPKPLPTVLPKNLVMSPYTTLYQGLRYQDDVRVFRKRFDFEPMVKGQQVTCHGIFDCVISHIAIESTDAIPVLMRGGAGYRHFMAAIKAKPYHELKGQVRAYCRNKYAPPEDNVEPLVRPTAPRRRFYFGKKLEEENLER</sequence>
<proteinExistence type="predicted"/>